<dbReference type="Gene3D" id="3.40.50.1970">
    <property type="match status" value="1"/>
</dbReference>
<dbReference type="NCBIfam" id="TIGR01162">
    <property type="entry name" value="purE"/>
    <property type="match status" value="1"/>
</dbReference>
<feature type="compositionally biased region" description="Polar residues" evidence="6">
    <location>
        <begin position="1"/>
        <end position="12"/>
    </location>
</feature>
<dbReference type="AlphaFoldDB" id="A0A5C7A5F1"/>
<dbReference type="InterPro" id="IPR000031">
    <property type="entry name" value="PurE_dom"/>
</dbReference>
<dbReference type="Pfam" id="PF00731">
    <property type="entry name" value="AIRC"/>
    <property type="match status" value="1"/>
</dbReference>
<reference evidence="8 9" key="1">
    <citation type="submission" date="2019-08" db="EMBL/GenBank/DDBJ databases">
        <title>Genome sequence of Psychrobacter frigidicola ACAM304 (type strain).</title>
        <authorList>
            <person name="Bowman J.P."/>
        </authorList>
    </citation>
    <scope>NUCLEOTIDE SEQUENCE [LARGE SCALE GENOMIC DNA]</scope>
    <source>
        <strain evidence="8 9">ACAM 304</strain>
    </source>
</reference>
<dbReference type="InterPro" id="IPR033747">
    <property type="entry name" value="PurE_ClassI"/>
</dbReference>
<name>A0A5C7A5F1_9GAMM</name>
<dbReference type="HAMAP" id="MF_01929">
    <property type="entry name" value="PurE_classI"/>
    <property type="match status" value="1"/>
</dbReference>
<dbReference type="SMART" id="SM01001">
    <property type="entry name" value="AIRC"/>
    <property type="match status" value="1"/>
</dbReference>
<keyword evidence="8" id="KW-0456">Lyase</keyword>
<organism evidence="8 9">
    <name type="scientific">Psychrobacter frigidicola</name>
    <dbReference type="NCBI Taxonomy" id="45611"/>
    <lineage>
        <taxon>Bacteria</taxon>
        <taxon>Pseudomonadati</taxon>
        <taxon>Pseudomonadota</taxon>
        <taxon>Gammaproteobacteria</taxon>
        <taxon>Moraxellales</taxon>
        <taxon>Moraxellaceae</taxon>
        <taxon>Psychrobacter</taxon>
    </lineage>
</organism>
<dbReference type="PANTHER" id="PTHR23046:SF2">
    <property type="entry name" value="PHOSPHORIBOSYLAMINOIMIDAZOLE CARBOXYLASE"/>
    <property type="match status" value="1"/>
</dbReference>
<dbReference type="EC" id="5.4.99.18" evidence="3 4"/>
<dbReference type="PIRSF" id="PIRSF001338">
    <property type="entry name" value="AIR_carboxylase"/>
    <property type="match status" value="1"/>
</dbReference>
<dbReference type="RefSeq" id="WP_147223758.1">
    <property type="nucleotide sequence ID" value="NZ_CAJGYY010000001.1"/>
</dbReference>
<evidence type="ECO:0000256" key="5">
    <source>
        <dbReference type="PIRSR" id="PIRSR001338-1"/>
    </source>
</evidence>
<dbReference type="PANTHER" id="PTHR23046">
    <property type="entry name" value="PHOSPHORIBOSYLAMINOIMIDAZOLE CARBOXYLASE CATALYTIC SUBUNIT"/>
    <property type="match status" value="1"/>
</dbReference>
<proteinExistence type="inferred from homology"/>
<evidence type="ECO:0000256" key="2">
    <source>
        <dbReference type="ARBA" id="ARBA00023235"/>
    </source>
</evidence>
<protein>
    <recommendedName>
        <fullName evidence="3 4">N5-carboxyaminoimidazole ribonucleotide mutase</fullName>
        <shortName evidence="3 4">N5-CAIR mutase</shortName>
        <ecNumber evidence="3 4">5.4.99.18</ecNumber>
    </recommendedName>
    <alternativeName>
        <fullName evidence="3">5-(carboxyamino)imidazole ribonucleotide mutase</fullName>
    </alternativeName>
</protein>
<feature type="binding site" evidence="3 5">
    <location>
        <position position="32"/>
    </location>
    <ligand>
        <name>substrate</name>
    </ligand>
</feature>
<dbReference type="UniPathway" id="UPA00074">
    <property type="reaction ID" value="UER00943"/>
</dbReference>
<comment type="catalytic activity">
    <reaction evidence="3 4">
        <text>5-carboxyamino-1-(5-phospho-D-ribosyl)imidazole + H(+) = 5-amino-1-(5-phospho-D-ribosyl)imidazole-4-carboxylate</text>
        <dbReference type="Rhea" id="RHEA:13193"/>
        <dbReference type="ChEBI" id="CHEBI:15378"/>
        <dbReference type="ChEBI" id="CHEBI:58730"/>
        <dbReference type="ChEBI" id="CHEBI:77657"/>
        <dbReference type="EC" id="5.4.99.18"/>
    </reaction>
</comment>
<gene>
    <name evidence="3 8" type="primary">purE</name>
    <name evidence="8" type="ORF">ES754_08565</name>
</gene>
<dbReference type="EMBL" id="VORZ01000002">
    <property type="protein sequence ID" value="TXD97053.1"/>
    <property type="molecule type" value="Genomic_DNA"/>
</dbReference>
<accession>A0A5C7A5F1</accession>
<dbReference type="GO" id="GO:0006189">
    <property type="term" value="P:'de novo' IMP biosynthetic process"/>
    <property type="evidence" value="ECO:0007669"/>
    <property type="project" value="UniProtKB-UniRule"/>
</dbReference>
<feature type="domain" description="PurE" evidence="7">
    <location>
        <begin position="24"/>
        <end position="175"/>
    </location>
</feature>
<dbReference type="SUPFAM" id="SSF52255">
    <property type="entry name" value="N5-CAIR mutase (phosphoribosylaminoimidazole carboxylase, PurE)"/>
    <property type="match status" value="1"/>
</dbReference>
<dbReference type="GO" id="GO:0016829">
    <property type="term" value="F:lyase activity"/>
    <property type="evidence" value="ECO:0007669"/>
    <property type="project" value="UniProtKB-KW"/>
</dbReference>
<keyword evidence="2 3" id="KW-0413">Isomerase</keyword>
<dbReference type="OrthoDB" id="9791908at2"/>
<evidence type="ECO:0000256" key="1">
    <source>
        <dbReference type="ARBA" id="ARBA00022755"/>
    </source>
</evidence>
<evidence type="ECO:0000313" key="9">
    <source>
        <dbReference type="Proteomes" id="UP000321903"/>
    </source>
</evidence>
<evidence type="ECO:0000313" key="8">
    <source>
        <dbReference type="EMBL" id="TXD97053.1"/>
    </source>
</evidence>
<feature type="region of interest" description="Disordered" evidence="6">
    <location>
        <begin position="1"/>
        <end position="24"/>
    </location>
</feature>
<comment type="similarity">
    <text evidence="3">Belongs to the AIR carboxylase family. Class I subfamily.</text>
</comment>
<evidence type="ECO:0000259" key="7">
    <source>
        <dbReference type="SMART" id="SM01001"/>
    </source>
</evidence>
<evidence type="ECO:0000256" key="6">
    <source>
        <dbReference type="SAM" id="MobiDB-lite"/>
    </source>
</evidence>
<feature type="compositionally biased region" description="Pro residues" evidence="6">
    <location>
        <begin position="13"/>
        <end position="23"/>
    </location>
</feature>
<evidence type="ECO:0000256" key="4">
    <source>
        <dbReference type="PIRNR" id="PIRNR001338"/>
    </source>
</evidence>
<dbReference type="Proteomes" id="UP000321903">
    <property type="component" value="Unassembled WGS sequence"/>
</dbReference>
<feature type="binding site" evidence="3 5">
    <location>
        <position position="35"/>
    </location>
    <ligand>
        <name>substrate</name>
    </ligand>
</feature>
<comment type="caution">
    <text evidence="8">The sequence shown here is derived from an EMBL/GenBank/DDBJ whole genome shotgun (WGS) entry which is preliminary data.</text>
</comment>
<sequence length="186" mass="19143">MSSAPNTVSTTPSPDPIVSPPGKPKVGIIMGSQSDWATMHTAAQLLADFNIAFECEVVSAHRTPDRLFDYAKSAKDNGLQVIIAGAGGAAHLPGMCASQTPLPVLGVPVKSSMLSGWDSLLSIVQMPKGVAVGTLAIGSAGAYNAALLAIQILALNNNLIAAKLQNMREEQTETILASPTPGIINS</sequence>
<keyword evidence="1 3" id="KW-0658">Purine biosynthesis</keyword>
<dbReference type="InterPro" id="IPR024694">
    <property type="entry name" value="PurE_prokaryotes"/>
</dbReference>
<evidence type="ECO:0000256" key="3">
    <source>
        <dbReference type="HAMAP-Rule" id="MF_01929"/>
    </source>
</evidence>
<feature type="binding site" evidence="3 5">
    <location>
        <position position="62"/>
    </location>
    <ligand>
        <name>substrate</name>
    </ligand>
</feature>
<keyword evidence="9" id="KW-1185">Reference proteome</keyword>
<comment type="pathway">
    <text evidence="3 4">Purine metabolism; IMP biosynthesis via de novo pathway; 5-amino-1-(5-phospho-D-ribosyl)imidazole-4-carboxylate from 5-amino-1-(5-phospho-D-ribosyl)imidazole (N5-CAIR route): step 2/2.</text>
</comment>
<comment type="function">
    <text evidence="3 4">Catalyzes the conversion of N5-carboxyaminoimidazole ribonucleotide (N5-CAIR) to 4-carboxy-5-aminoimidazole ribonucleotide (CAIR).</text>
</comment>
<dbReference type="GO" id="GO:0034023">
    <property type="term" value="F:5-(carboxyamino)imidazole ribonucleotide mutase activity"/>
    <property type="evidence" value="ECO:0007669"/>
    <property type="project" value="UniProtKB-UniRule"/>
</dbReference>